<dbReference type="EMBL" id="JAGHQM010000695">
    <property type="protein sequence ID" value="KAH0558950.1"/>
    <property type="molecule type" value="Genomic_DNA"/>
</dbReference>
<keyword evidence="1" id="KW-0479">Metal-binding</keyword>
<evidence type="ECO:0000256" key="3">
    <source>
        <dbReference type="ARBA" id="ARBA00022801"/>
    </source>
</evidence>
<evidence type="ECO:0000256" key="4">
    <source>
        <dbReference type="ARBA" id="ARBA00022833"/>
    </source>
</evidence>
<reference evidence="7" key="1">
    <citation type="submission" date="2021-03" db="EMBL/GenBank/DDBJ databases">
        <title>Comparative genomics and phylogenomic investigation of the class Geoglossomycetes provide insights into ecological specialization and systematics.</title>
        <authorList>
            <person name="Melie T."/>
            <person name="Pirro S."/>
            <person name="Miller A.N."/>
            <person name="Quandt A."/>
        </authorList>
    </citation>
    <scope>NUCLEOTIDE SEQUENCE</scope>
    <source>
        <strain evidence="7">CAQ_001_2017</strain>
    </source>
</reference>
<dbReference type="PANTHER" id="PTHR24185:SF1">
    <property type="entry name" value="CALCIUM-INDEPENDENT PHOSPHOLIPASE A2-GAMMA"/>
    <property type="match status" value="1"/>
</dbReference>
<gene>
    <name evidence="7" type="ORF">GP486_004425</name>
</gene>
<feature type="region of interest" description="Disordered" evidence="6">
    <location>
        <begin position="944"/>
        <end position="989"/>
    </location>
</feature>
<evidence type="ECO:0000256" key="6">
    <source>
        <dbReference type="SAM" id="MobiDB-lite"/>
    </source>
</evidence>
<dbReference type="SUPFAM" id="SSF52540">
    <property type="entry name" value="P-loop containing nucleoside triphosphate hydrolases"/>
    <property type="match status" value="1"/>
</dbReference>
<dbReference type="Gene3D" id="3.40.1090.10">
    <property type="entry name" value="Cytosolic phospholipase A2 catalytic domain"/>
    <property type="match status" value="1"/>
</dbReference>
<feature type="compositionally biased region" description="Low complexity" evidence="6">
    <location>
        <begin position="1104"/>
        <end position="1116"/>
    </location>
</feature>
<accession>A0A9P8RP34</accession>
<evidence type="ECO:0000256" key="1">
    <source>
        <dbReference type="ARBA" id="ARBA00022723"/>
    </source>
</evidence>
<dbReference type="SUPFAM" id="SSF52151">
    <property type="entry name" value="FabD/lysophospholipase-like"/>
    <property type="match status" value="1"/>
</dbReference>
<name>A0A9P8RP34_9PEZI</name>
<keyword evidence="4" id="KW-0862">Zinc</keyword>
<comment type="caution">
    <text evidence="7">The sequence shown here is derived from an EMBL/GenBank/DDBJ whole genome shotgun (WGS) entry which is preliminary data.</text>
</comment>
<dbReference type="InterPro" id="IPR016035">
    <property type="entry name" value="Acyl_Trfase/lysoPLipase"/>
</dbReference>
<keyword evidence="8" id="KW-1185">Reference proteome</keyword>
<keyword evidence="3" id="KW-0378">Hydrolase</keyword>
<proteinExistence type="predicted"/>
<evidence type="ECO:0000256" key="5">
    <source>
        <dbReference type="ARBA" id="ARBA00022963"/>
    </source>
</evidence>
<evidence type="ECO:0000313" key="8">
    <source>
        <dbReference type="Proteomes" id="UP000750711"/>
    </source>
</evidence>
<feature type="compositionally biased region" description="Polar residues" evidence="6">
    <location>
        <begin position="980"/>
        <end position="989"/>
    </location>
</feature>
<evidence type="ECO:0000313" key="7">
    <source>
        <dbReference type="EMBL" id="KAH0558950.1"/>
    </source>
</evidence>
<dbReference type="GO" id="GO:0008270">
    <property type="term" value="F:zinc ion binding"/>
    <property type="evidence" value="ECO:0007669"/>
    <property type="project" value="UniProtKB-KW"/>
</dbReference>
<dbReference type="AlphaFoldDB" id="A0A9P8RP34"/>
<dbReference type="PANTHER" id="PTHR24185">
    <property type="entry name" value="CALCIUM-INDEPENDENT PHOSPHOLIPASE A2-GAMMA"/>
    <property type="match status" value="1"/>
</dbReference>
<dbReference type="PROSITE" id="PS00518">
    <property type="entry name" value="ZF_RING_1"/>
    <property type="match status" value="1"/>
</dbReference>
<dbReference type="InterPro" id="IPR027417">
    <property type="entry name" value="P-loop_NTPase"/>
</dbReference>
<keyword evidence="5" id="KW-0442">Lipid degradation</keyword>
<feature type="compositionally biased region" description="Basic and acidic residues" evidence="6">
    <location>
        <begin position="1080"/>
        <end position="1090"/>
    </location>
</feature>
<protein>
    <recommendedName>
        <fullName evidence="9">PNPLA domain-containing protein</fullName>
    </recommendedName>
</protein>
<feature type="compositionally biased region" description="Polar residues" evidence="6">
    <location>
        <begin position="1054"/>
        <end position="1068"/>
    </location>
</feature>
<feature type="region of interest" description="Disordered" evidence="6">
    <location>
        <begin position="1019"/>
        <end position="1125"/>
    </location>
</feature>
<dbReference type="GO" id="GO:0016042">
    <property type="term" value="P:lipid catabolic process"/>
    <property type="evidence" value="ECO:0007669"/>
    <property type="project" value="UniProtKB-KW"/>
</dbReference>
<dbReference type="InterPro" id="IPR017907">
    <property type="entry name" value="Znf_RING_CS"/>
</dbReference>
<dbReference type="GO" id="GO:0019369">
    <property type="term" value="P:arachidonate metabolic process"/>
    <property type="evidence" value="ECO:0007669"/>
    <property type="project" value="TreeGrafter"/>
</dbReference>
<organism evidence="7 8">
    <name type="scientific">Trichoglossum hirsutum</name>
    <dbReference type="NCBI Taxonomy" id="265104"/>
    <lineage>
        <taxon>Eukaryota</taxon>
        <taxon>Fungi</taxon>
        <taxon>Dikarya</taxon>
        <taxon>Ascomycota</taxon>
        <taxon>Pezizomycotina</taxon>
        <taxon>Geoglossomycetes</taxon>
        <taxon>Geoglossales</taxon>
        <taxon>Geoglossaceae</taxon>
        <taxon>Trichoglossum</taxon>
    </lineage>
</organism>
<sequence length="1175" mass="132702">MRRASAWGRGFTGCDGARDSASVVVAKTFTHRIGEALVDASACAGRTDLFVIDAMWSSVIGVGIDMISTESLPTDIRVDDLVKSTLKSTRTLDEQMELHLEGENTAWFGVVRNGIEKPKLRDYGRFGDLVKELSRGCRRRFYPGLVSFVGETGAGKSALIKLLIEFKQLYSHCEQKQQTPVVGTQYESCPTSGDVHLYADPTTFEGDFPIFYADSEGLEGGEMLPMSERLRGAVGADRAGGRAKKAHYSSERPITWATTGDKQSRQYAVANLYPRLFYTFSDVVVFVLDNPRQFEKVVKQLLDWAAIGLEKSSNQPVLPHAIIVLNASEVELPNKYWDVEEEKRRLFGEYANVTQTPTFKPYVEFWGDRRERICSLKELLRKYYSSVTVIRIPRPERPTLVSKQINTLYKVIDEACQKSRKIKQSRRMLFTADELYPYLQSAFDHFAGNLDDPFDFVQVSFINSPISLDFGDNILKLAVNAIAANAEGVLKNKLSAQEILEELSFMVASCIMLDEARQSTHGKLEIVMIIPAALRSTYSDQERTCRRNLSEIFRAFHTFRDKIYNRLQQLLANITHDTNGGIPLEEQTAPKVHQEAILRPFYKHLGGAHKYLSHSTCFSCLMTTPEHPLRCRHVLCTPCARAYGKPRGEHLIEVTECPLEAGFRAYATATVPTIFENFRHAPSNQTYQGGGLRYNNPIEIADAEYKCIWPEREDCLPDIALSVGFGFDPKTSRSTRRLSGTTRLKDFFSNSKSIGLLDPVRSSLECERVWKHYLTRLRLKYPDYERYVRLSPELGSPPPKLDEVEQIKGLREEIVSLSGSLPIERLAQQLIATCFYFETNSDEVCDDGIIYTGSIQCRFVGKNLQNLGKHIQRNMNRGYPCFAIRERQDRDAEKLYVDKKIVSKMILQSQFNIDPAKVKVSEKAAIVEILMHFGKTKSEQSFPISGFPRSLRGDMRGSQYGVSKKRYSVSDMPQEEWKGPSSSQPSNTLSRYMSPDYVAEEFYVAREFPTELAGRPVTRDEVELAGSPVDGPQERMARKLGGQRQVHPRHRSRSPTTGPSNQRQSNLAPASHGQRTIPLRRLDQQPDYRDPVPTNQDTYFGRPNSNSGSILGSSSVSRRKASDPRQRWDMLEVGTELGEDGNERGELASIADLTQSRQRTNHCKSMGVPGRFTGQ</sequence>
<keyword evidence="5" id="KW-0443">Lipid metabolism</keyword>
<dbReference type="Proteomes" id="UP000750711">
    <property type="component" value="Unassembled WGS sequence"/>
</dbReference>
<keyword evidence="2" id="KW-0863">Zinc-finger</keyword>
<evidence type="ECO:0000256" key="2">
    <source>
        <dbReference type="ARBA" id="ARBA00022771"/>
    </source>
</evidence>
<dbReference type="GO" id="GO:0047499">
    <property type="term" value="F:calcium-independent phospholipase A2 activity"/>
    <property type="evidence" value="ECO:0007669"/>
    <property type="project" value="TreeGrafter"/>
</dbReference>
<dbReference type="GO" id="GO:0016020">
    <property type="term" value="C:membrane"/>
    <property type="evidence" value="ECO:0007669"/>
    <property type="project" value="TreeGrafter"/>
</dbReference>
<evidence type="ECO:0008006" key="9">
    <source>
        <dbReference type="Google" id="ProtNLM"/>
    </source>
</evidence>